<comment type="caution">
    <text evidence="1">The sequence shown here is derived from an EMBL/GenBank/DDBJ whole genome shotgun (WGS) entry which is preliminary data.</text>
</comment>
<sequence>MSGAVLIVLGGRPGTGKSTLARALARAVNGVWLRADSIEHAMRRWPAVAAIDLGPAGYYAMQAMAADALAVGHRVIADCVNPFEVTRRDWAAVARAAGAALLQVEVRCSDPAVHRHRVETRTSEIPGFVLPSWAEVEARPFEPWPGADLCLDTARLGVDEALARMRAALERHPKNGNHFSGE</sequence>
<dbReference type="PANTHER" id="PTHR37807:SF3">
    <property type="entry name" value="OS07G0160300 PROTEIN"/>
    <property type="match status" value="1"/>
</dbReference>
<dbReference type="Gene3D" id="3.40.50.300">
    <property type="entry name" value="P-loop containing nucleotide triphosphate hydrolases"/>
    <property type="match status" value="1"/>
</dbReference>
<dbReference type="PANTHER" id="PTHR37807">
    <property type="entry name" value="OS07G0160300 PROTEIN"/>
    <property type="match status" value="1"/>
</dbReference>
<gene>
    <name evidence="1" type="ORF">ROR02_02290</name>
</gene>
<dbReference type="SUPFAM" id="SSF52540">
    <property type="entry name" value="P-loop containing nucleoside triphosphate hydrolases"/>
    <property type="match status" value="1"/>
</dbReference>
<evidence type="ECO:0000313" key="2">
    <source>
        <dbReference type="Proteomes" id="UP000321567"/>
    </source>
</evidence>
<dbReference type="GO" id="GO:0016301">
    <property type="term" value="F:kinase activity"/>
    <property type="evidence" value="ECO:0007669"/>
    <property type="project" value="UniProtKB-KW"/>
</dbReference>
<dbReference type="EMBL" id="BJZO01000003">
    <property type="protein sequence ID" value="GEO80098.1"/>
    <property type="molecule type" value="Genomic_DNA"/>
</dbReference>
<keyword evidence="2" id="KW-1185">Reference proteome</keyword>
<evidence type="ECO:0000313" key="1">
    <source>
        <dbReference type="EMBL" id="GEO80098.1"/>
    </source>
</evidence>
<dbReference type="Proteomes" id="UP000321567">
    <property type="component" value="Unassembled WGS sequence"/>
</dbReference>
<protein>
    <submittedName>
        <fullName evidence="1">Adenylyl-sulfate kinase</fullName>
    </submittedName>
</protein>
<keyword evidence="1" id="KW-0808">Transferase</keyword>
<proteinExistence type="predicted"/>
<accession>A0A512H3X2</accession>
<reference evidence="1 2" key="1">
    <citation type="submission" date="2019-07" db="EMBL/GenBank/DDBJ databases">
        <title>Whole genome shotgun sequence of Rhodospirillum oryzae NBRC 107573.</title>
        <authorList>
            <person name="Hosoyama A."/>
            <person name="Uohara A."/>
            <person name="Ohji S."/>
            <person name="Ichikawa N."/>
        </authorList>
    </citation>
    <scope>NUCLEOTIDE SEQUENCE [LARGE SCALE GENOMIC DNA]</scope>
    <source>
        <strain evidence="1 2">NBRC 107573</strain>
    </source>
</reference>
<dbReference type="InterPro" id="IPR027417">
    <property type="entry name" value="P-loop_NTPase"/>
</dbReference>
<dbReference type="AlphaFoldDB" id="A0A512H3X2"/>
<keyword evidence="1" id="KW-0418">Kinase</keyword>
<dbReference type="Pfam" id="PF13671">
    <property type="entry name" value="AAA_33"/>
    <property type="match status" value="1"/>
</dbReference>
<organism evidence="1 2">
    <name type="scientific">Pararhodospirillum oryzae</name>
    <dbReference type="NCBI Taxonomy" id="478448"/>
    <lineage>
        <taxon>Bacteria</taxon>
        <taxon>Pseudomonadati</taxon>
        <taxon>Pseudomonadota</taxon>
        <taxon>Alphaproteobacteria</taxon>
        <taxon>Rhodospirillales</taxon>
        <taxon>Rhodospirillaceae</taxon>
        <taxon>Pararhodospirillum</taxon>
    </lineage>
</organism>
<dbReference type="OrthoDB" id="3819922at2"/>
<name>A0A512H3X2_9PROT</name>